<accession>A0A9D6Z2T3</accession>
<evidence type="ECO:0000259" key="9">
    <source>
        <dbReference type="PROSITE" id="PS50122"/>
    </source>
</evidence>
<dbReference type="EMBL" id="JACRDE010000154">
    <property type="protein sequence ID" value="MBI5248892.1"/>
    <property type="molecule type" value="Genomic_DNA"/>
</dbReference>
<feature type="domain" description="CheB-type methylesterase" evidence="9">
    <location>
        <begin position="168"/>
        <end position="353"/>
    </location>
</feature>
<comment type="similarity">
    <text evidence="5">Belongs to the CheB family.</text>
</comment>
<feature type="active site" evidence="5 6">
    <location>
        <position position="202"/>
    </location>
</feature>
<organism evidence="10 11">
    <name type="scientific">Desulfomonile tiedjei</name>
    <dbReference type="NCBI Taxonomy" id="2358"/>
    <lineage>
        <taxon>Bacteria</taxon>
        <taxon>Pseudomonadati</taxon>
        <taxon>Thermodesulfobacteriota</taxon>
        <taxon>Desulfomonilia</taxon>
        <taxon>Desulfomonilales</taxon>
        <taxon>Desulfomonilaceae</taxon>
        <taxon>Desulfomonile</taxon>
    </lineage>
</organism>
<dbReference type="CDD" id="cd17541">
    <property type="entry name" value="REC_CheB-like"/>
    <property type="match status" value="1"/>
</dbReference>
<evidence type="ECO:0000256" key="1">
    <source>
        <dbReference type="ARBA" id="ARBA00022490"/>
    </source>
</evidence>
<dbReference type="GO" id="GO:0005737">
    <property type="term" value="C:cytoplasm"/>
    <property type="evidence" value="ECO:0007669"/>
    <property type="project" value="UniProtKB-SubCell"/>
</dbReference>
<evidence type="ECO:0000313" key="10">
    <source>
        <dbReference type="EMBL" id="MBI5248892.1"/>
    </source>
</evidence>
<dbReference type="InterPro" id="IPR011006">
    <property type="entry name" value="CheY-like_superfamily"/>
</dbReference>
<gene>
    <name evidence="5" type="primary">cheB</name>
    <name evidence="10" type="ORF">HY912_05305</name>
</gene>
<dbReference type="InterPro" id="IPR001789">
    <property type="entry name" value="Sig_transdc_resp-reg_receiver"/>
</dbReference>
<comment type="PTM">
    <text evidence="5">Phosphorylated by CheA. Phosphorylation of the N-terminal regulatory domain activates the methylesterase activity.</text>
</comment>
<dbReference type="Gene3D" id="3.40.50.180">
    <property type="entry name" value="Methylesterase CheB, C-terminal domain"/>
    <property type="match status" value="1"/>
</dbReference>
<dbReference type="AlphaFoldDB" id="A0A9D6Z2T3"/>
<dbReference type="SMART" id="SM00448">
    <property type="entry name" value="REC"/>
    <property type="match status" value="1"/>
</dbReference>
<dbReference type="PIRSF" id="PIRSF000876">
    <property type="entry name" value="RR_chemtxs_CheB"/>
    <property type="match status" value="1"/>
</dbReference>
<dbReference type="CDD" id="cd16432">
    <property type="entry name" value="CheB_Rec"/>
    <property type="match status" value="1"/>
</dbReference>
<keyword evidence="5 7" id="KW-0597">Phosphoprotein</keyword>
<name>A0A9D6Z2T3_9BACT</name>
<evidence type="ECO:0000256" key="7">
    <source>
        <dbReference type="PROSITE-ProRule" id="PRU00169"/>
    </source>
</evidence>
<comment type="catalytic activity">
    <reaction evidence="5">
        <text>L-glutaminyl-[protein] + H2O = L-glutamyl-[protein] + NH4(+)</text>
        <dbReference type="Rhea" id="RHEA:16441"/>
        <dbReference type="Rhea" id="RHEA-COMP:10207"/>
        <dbReference type="Rhea" id="RHEA-COMP:10208"/>
        <dbReference type="ChEBI" id="CHEBI:15377"/>
        <dbReference type="ChEBI" id="CHEBI:28938"/>
        <dbReference type="ChEBI" id="CHEBI:29973"/>
        <dbReference type="ChEBI" id="CHEBI:30011"/>
        <dbReference type="EC" id="3.5.1.44"/>
    </reaction>
</comment>
<evidence type="ECO:0000256" key="2">
    <source>
        <dbReference type="ARBA" id="ARBA00022500"/>
    </source>
</evidence>
<dbReference type="InterPro" id="IPR035909">
    <property type="entry name" value="CheB_C"/>
</dbReference>
<dbReference type="NCBIfam" id="NF009206">
    <property type="entry name" value="PRK12555.1"/>
    <property type="match status" value="1"/>
</dbReference>
<dbReference type="PROSITE" id="PS50122">
    <property type="entry name" value="CHEB"/>
    <property type="match status" value="1"/>
</dbReference>
<keyword evidence="2 5" id="KW-0145">Chemotaxis</keyword>
<keyword evidence="3 5" id="KW-0378">Hydrolase</keyword>
<evidence type="ECO:0000313" key="11">
    <source>
        <dbReference type="Proteomes" id="UP000807825"/>
    </source>
</evidence>
<dbReference type="PANTHER" id="PTHR42872">
    <property type="entry name" value="PROTEIN-GLUTAMATE METHYLESTERASE/PROTEIN-GLUTAMINE GLUTAMINASE"/>
    <property type="match status" value="1"/>
</dbReference>
<dbReference type="Pfam" id="PF01339">
    <property type="entry name" value="CheB_methylest"/>
    <property type="match status" value="1"/>
</dbReference>
<dbReference type="PANTHER" id="PTHR42872:SF6">
    <property type="entry name" value="PROTEIN-GLUTAMATE METHYLESTERASE_PROTEIN-GLUTAMINE GLUTAMINASE"/>
    <property type="match status" value="1"/>
</dbReference>
<keyword evidence="1 5" id="KW-0963">Cytoplasm</keyword>
<dbReference type="Pfam" id="PF00072">
    <property type="entry name" value="Response_reg"/>
    <property type="match status" value="1"/>
</dbReference>
<comment type="catalytic activity">
    <reaction evidence="4 5">
        <text>[protein]-L-glutamate 5-O-methyl ester + H2O = L-glutamyl-[protein] + methanol + H(+)</text>
        <dbReference type="Rhea" id="RHEA:23236"/>
        <dbReference type="Rhea" id="RHEA-COMP:10208"/>
        <dbReference type="Rhea" id="RHEA-COMP:10311"/>
        <dbReference type="ChEBI" id="CHEBI:15377"/>
        <dbReference type="ChEBI" id="CHEBI:15378"/>
        <dbReference type="ChEBI" id="CHEBI:17790"/>
        <dbReference type="ChEBI" id="CHEBI:29973"/>
        <dbReference type="ChEBI" id="CHEBI:82795"/>
        <dbReference type="EC" id="3.1.1.61"/>
    </reaction>
</comment>
<dbReference type="InterPro" id="IPR008248">
    <property type="entry name" value="CheB-like"/>
</dbReference>
<dbReference type="EC" id="3.5.1.44" evidence="5"/>
<dbReference type="Gene3D" id="3.40.50.2300">
    <property type="match status" value="1"/>
</dbReference>
<dbReference type="SUPFAM" id="SSF52738">
    <property type="entry name" value="Methylesterase CheB, C-terminal domain"/>
    <property type="match status" value="1"/>
</dbReference>
<feature type="domain" description="Response regulatory" evidence="8">
    <location>
        <begin position="3"/>
        <end position="121"/>
    </location>
</feature>
<dbReference type="GO" id="GO:0050568">
    <property type="term" value="F:protein-glutamine glutaminase activity"/>
    <property type="evidence" value="ECO:0007669"/>
    <property type="project" value="UniProtKB-UniRule"/>
</dbReference>
<reference evidence="10" key="1">
    <citation type="submission" date="2020-07" db="EMBL/GenBank/DDBJ databases">
        <title>Huge and variable diversity of episymbiotic CPR bacteria and DPANN archaea in groundwater ecosystems.</title>
        <authorList>
            <person name="He C.Y."/>
            <person name="Keren R."/>
            <person name="Whittaker M."/>
            <person name="Farag I.F."/>
            <person name="Doudna J."/>
            <person name="Cate J.H.D."/>
            <person name="Banfield J.F."/>
        </authorList>
    </citation>
    <scope>NUCLEOTIDE SEQUENCE</scope>
    <source>
        <strain evidence="10">NC_groundwater_1664_Pr3_B-0.1um_52_9</strain>
    </source>
</reference>
<feature type="active site" evidence="5 6">
    <location>
        <position position="295"/>
    </location>
</feature>
<protein>
    <recommendedName>
        <fullName evidence="5">Protein-glutamate methylesterase/protein-glutamine glutaminase</fullName>
        <ecNumber evidence="5">3.1.1.61</ecNumber>
        <ecNumber evidence="5">3.5.1.44</ecNumber>
    </recommendedName>
</protein>
<evidence type="ECO:0000256" key="6">
    <source>
        <dbReference type="PROSITE-ProRule" id="PRU00050"/>
    </source>
</evidence>
<dbReference type="SUPFAM" id="SSF52172">
    <property type="entry name" value="CheY-like"/>
    <property type="match status" value="1"/>
</dbReference>
<dbReference type="EC" id="3.1.1.61" evidence="5"/>
<evidence type="ECO:0000256" key="5">
    <source>
        <dbReference type="HAMAP-Rule" id="MF_00099"/>
    </source>
</evidence>
<evidence type="ECO:0000259" key="8">
    <source>
        <dbReference type="PROSITE" id="PS50110"/>
    </source>
</evidence>
<sequence>MIKVLVVEDSPVALELLKHILSSDPEINVIGTAENGLEAVEFVSRQKPDVITMDIIMPKMDGFEATRSIMESNPVPIVIVSASLVREEVEKTWKAVEAGAVAVLEKPKYSSPGQPSEDAERLIETVKLMSQVKVVRRWRRAVPSNPVPAPAAALPRPVVRKASDRHIKVVAIGASTGGPPVLQQLFSKLPSNFRYPVLLVQHISPGFTRGFVDWLNRTSNVKVDLASNGETAVPGRVYVAPDGLQMKIEPSGKIILANDKPENGIRPSVSYLFRSVARSFGDKAVGVLLTGMGRDGAEELKAMRDEGAVTIAQDKESCIVYGMPMEAVKLGGAQYSLSPERMTEMLVRLSDNPGTREDS</sequence>
<feature type="active site" evidence="5 6">
    <location>
        <position position="175"/>
    </location>
</feature>
<proteinExistence type="inferred from homology"/>
<dbReference type="HAMAP" id="MF_00099">
    <property type="entry name" value="CheB_chemtxs"/>
    <property type="match status" value="1"/>
</dbReference>
<dbReference type="InterPro" id="IPR000673">
    <property type="entry name" value="Sig_transdc_resp-reg_Me-estase"/>
</dbReference>
<dbReference type="GO" id="GO:0008984">
    <property type="term" value="F:protein-glutamate methylesterase activity"/>
    <property type="evidence" value="ECO:0007669"/>
    <property type="project" value="UniProtKB-UniRule"/>
</dbReference>
<dbReference type="NCBIfam" id="NF001965">
    <property type="entry name" value="PRK00742.1"/>
    <property type="match status" value="1"/>
</dbReference>
<evidence type="ECO:0000256" key="3">
    <source>
        <dbReference type="ARBA" id="ARBA00022801"/>
    </source>
</evidence>
<feature type="modified residue" description="4-aspartylphosphate" evidence="5 7">
    <location>
        <position position="54"/>
    </location>
</feature>
<comment type="domain">
    <text evidence="5">Contains a C-terminal catalytic domain, and an N-terminal region which modulates catalytic activity.</text>
</comment>
<comment type="caution">
    <text evidence="10">The sequence shown here is derived from an EMBL/GenBank/DDBJ whole genome shotgun (WGS) entry which is preliminary data.</text>
</comment>
<dbReference type="GO" id="GO:0000156">
    <property type="term" value="F:phosphorelay response regulator activity"/>
    <property type="evidence" value="ECO:0007669"/>
    <property type="project" value="InterPro"/>
</dbReference>
<dbReference type="GO" id="GO:0006935">
    <property type="term" value="P:chemotaxis"/>
    <property type="evidence" value="ECO:0007669"/>
    <property type="project" value="UniProtKB-UniRule"/>
</dbReference>
<comment type="subcellular location">
    <subcellularLocation>
        <location evidence="5">Cytoplasm</location>
    </subcellularLocation>
</comment>
<evidence type="ECO:0000256" key="4">
    <source>
        <dbReference type="ARBA" id="ARBA00048267"/>
    </source>
</evidence>
<dbReference type="Proteomes" id="UP000807825">
    <property type="component" value="Unassembled WGS sequence"/>
</dbReference>
<comment type="function">
    <text evidence="5">Involved in chemotaxis. Part of a chemotaxis signal transduction system that modulates chemotaxis in response to various stimuli. Catalyzes the demethylation of specific methylglutamate residues introduced into the chemoreceptors (methyl-accepting chemotaxis proteins or MCP) by CheR. Also mediates the irreversible deamidation of specific glutamine residues to glutamic acid.</text>
</comment>
<dbReference type="PROSITE" id="PS50110">
    <property type="entry name" value="RESPONSE_REGULATORY"/>
    <property type="match status" value="1"/>
</dbReference>